<name>A0A1W9Z5I9_MYCBA</name>
<evidence type="ECO:0000256" key="4">
    <source>
        <dbReference type="ARBA" id="ARBA00023136"/>
    </source>
</evidence>
<organism evidence="6 7">
    <name type="scientific">Mycolicibacterium bacteremicum</name>
    <name type="common">Mycobacterium bacteremicum</name>
    <dbReference type="NCBI Taxonomy" id="564198"/>
    <lineage>
        <taxon>Bacteria</taxon>
        <taxon>Bacillati</taxon>
        <taxon>Actinomycetota</taxon>
        <taxon>Actinomycetes</taxon>
        <taxon>Mycobacteriales</taxon>
        <taxon>Mycobacteriaceae</taxon>
        <taxon>Mycolicibacterium</taxon>
    </lineage>
</organism>
<dbReference type="AlphaFoldDB" id="A0A1W9Z5I9"/>
<feature type="transmembrane region" description="Helical" evidence="5">
    <location>
        <begin position="84"/>
        <end position="103"/>
    </location>
</feature>
<keyword evidence="4 5" id="KW-0472">Membrane</keyword>
<reference evidence="6 7" key="1">
    <citation type="submission" date="2017-02" db="EMBL/GenBank/DDBJ databases">
        <title>The new phylogeny of genus Mycobacterium.</title>
        <authorList>
            <person name="Tortoli E."/>
            <person name="Trovato A."/>
            <person name="Cirillo D.M."/>
        </authorList>
    </citation>
    <scope>NUCLEOTIDE SEQUENCE [LARGE SCALE GENOMIC DNA]</scope>
    <source>
        <strain evidence="6 7">DSM 45578</strain>
    </source>
</reference>
<dbReference type="InterPro" id="IPR007318">
    <property type="entry name" value="Phopholipid_MeTrfase"/>
</dbReference>
<evidence type="ECO:0000256" key="3">
    <source>
        <dbReference type="ARBA" id="ARBA00022989"/>
    </source>
</evidence>
<keyword evidence="7" id="KW-1185">Reference proteome</keyword>
<evidence type="ECO:0000256" key="1">
    <source>
        <dbReference type="ARBA" id="ARBA00004127"/>
    </source>
</evidence>
<dbReference type="GO" id="GO:0012505">
    <property type="term" value="C:endomembrane system"/>
    <property type="evidence" value="ECO:0007669"/>
    <property type="project" value="UniProtKB-SubCell"/>
</dbReference>
<comment type="caution">
    <text evidence="6">The sequence shown here is derived from an EMBL/GenBank/DDBJ whole genome shotgun (WGS) entry which is preliminary data.</text>
</comment>
<dbReference type="Gene3D" id="1.20.120.1630">
    <property type="match status" value="1"/>
</dbReference>
<keyword evidence="3 5" id="KW-1133">Transmembrane helix</keyword>
<dbReference type="GO" id="GO:0032259">
    <property type="term" value="P:methylation"/>
    <property type="evidence" value="ECO:0007669"/>
    <property type="project" value="UniProtKB-KW"/>
</dbReference>
<keyword evidence="6" id="KW-0489">Methyltransferase</keyword>
<dbReference type="STRING" id="564198.BST17_00090"/>
<dbReference type="EMBL" id="MVHJ01000001">
    <property type="protein sequence ID" value="ORA07310.1"/>
    <property type="molecule type" value="Genomic_DNA"/>
</dbReference>
<feature type="transmembrane region" description="Helical" evidence="5">
    <location>
        <begin position="124"/>
        <end position="144"/>
    </location>
</feature>
<feature type="transmembrane region" description="Helical" evidence="5">
    <location>
        <begin position="150"/>
        <end position="170"/>
    </location>
</feature>
<keyword evidence="6" id="KW-0808">Transferase</keyword>
<comment type="subcellular location">
    <subcellularLocation>
        <location evidence="1">Endomembrane system</location>
        <topology evidence="1">Multi-pass membrane protein</topology>
    </subcellularLocation>
</comment>
<dbReference type="OrthoDB" id="941586at2"/>
<evidence type="ECO:0000256" key="5">
    <source>
        <dbReference type="SAM" id="Phobius"/>
    </source>
</evidence>
<dbReference type="Proteomes" id="UP000192366">
    <property type="component" value="Unassembled WGS sequence"/>
</dbReference>
<sequence length="202" mass="21288">MAVWATVAYVVFAAICFGWRSWVQFQRTGSAGFHGVSGHVGSVEWFAGVGFAVAMVLGLAAPALQAAGALSPLPWLNAAPVQGVGVATALVGIVGTVAAQRAMGASWRIGVDPAETTTLVRDGVFCVVRNPVFTAMLVFGAGLTLMAPNWLAVIGFGILVASIHAQVWLVEEPYLTSRHGQDYVDYTTDVGRFVPLLGRSRR</sequence>
<feature type="transmembrane region" description="Helical" evidence="5">
    <location>
        <begin position="43"/>
        <end position="64"/>
    </location>
</feature>
<dbReference type="Pfam" id="PF04191">
    <property type="entry name" value="PEMT"/>
    <property type="match status" value="1"/>
</dbReference>
<proteinExistence type="predicted"/>
<feature type="transmembrane region" description="Helical" evidence="5">
    <location>
        <begin position="6"/>
        <end position="23"/>
    </location>
</feature>
<keyword evidence="2 5" id="KW-0812">Transmembrane</keyword>
<evidence type="ECO:0000313" key="7">
    <source>
        <dbReference type="Proteomes" id="UP000192366"/>
    </source>
</evidence>
<protein>
    <submittedName>
        <fullName evidence="6">Isoprenylcysteine carboxyl methyltransferase</fullName>
    </submittedName>
</protein>
<gene>
    <name evidence="6" type="ORF">BST17_00090</name>
</gene>
<evidence type="ECO:0000256" key="2">
    <source>
        <dbReference type="ARBA" id="ARBA00022692"/>
    </source>
</evidence>
<accession>A0A1W9Z5I9</accession>
<dbReference type="GO" id="GO:0008168">
    <property type="term" value="F:methyltransferase activity"/>
    <property type="evidence" value="ECO:0007669"/>
    <property type="project" value="UniProtKB-KW"/>
</dbReference>
<evidence type="ECO:0000313" key="6">
    <source>
        <dbReference type="EMBL" id="ORA07310.1"/>
    </source>
</evidence>